<organism evidence="7 8">
    <name type="scientific">Urinicoccus massiliensis</name>
    <dbReference type="NCBI Taxonomy" id="1723382"/>
    <lineage>
        <taxon>Bacteria</taxon>
        <taxon>Bacillati</taxon>
        <taxon>Bacillota</taxon>
        <taxon>Tissierellia</taxon>
        <taxon>Tissierellales</taxon>
        <taxon>Peptoniphilaceae</taxon>
        <taxon>Urinicoccus</taxon>
    </lineage>
</organism>
<evidence type="ECO:0000259" key="6">
    <source>
        <dbReference type="PROSITE" id="PS51918"/>
    </source>
</evidence>
<dbReference type="GO" id="GO:0051536">
    <property type="term" value="F:iron-sulfur cluster binding"/>
    <property type="evidence" value="ECO:0007669"/>
    <property type="project" value="UniProtKB-KW"/>
</dbReference>
<dbReference type="InterPro" id="IPR006638">
    <property type="entry name" value="Elp3/MiaA/NifB-like_rSAM"/>
</dbReference>
<dbReference type="Gene3D" id="3.20.20.70">
    <property type="entry name" value="Aldolase class I"/>
    <property type="match status" value="1"/>
</dbReference>
<reference evidence="7 8" key="1">
    <citation type="submission" date="2019-02" db="EMBL/GenBank/DDBJ databases">
        <authorList>
            <consortium name="Pathogen Informatics"/>
        </authorList>
    </citation>
    <scope>NUCLEOTIDE SEQUENCE [LARGE SCALE GENOMIC DNA]</scope>
    <source>
        <strain evidence="7 8">3012STDY7089603</strain>
    </source>
</reference>
<keyword evidence="5" id="KW-0411">Iron-sulfur</keyword>
<evidence type="ECO:0000256" key="3">
    <source>
        <dbReference type="ARBA" id="ARBA00022723"/>
    </source>
</evidence>
<comment type="caution">
    <text evidence="7">The sequence shown here is derived from an EMBL/GenBank/DDBJ whole genome shotgun (WGS) entry which is preliminary data.</text>
</comment>
<proteinExistence type="predicted"/>
<dbReference type="SUPFAM" id="SSF102114">
    <property type="entry name" value="Radical SAM enzymes"/>
    <property type="match status" value="1"/>
</dbReference>
<dbReference type="EMBL" id="CAACYI010000001">
    <property type="protein sequence ID" value="VFB16493.1"/>
    <property type="molecule type" value="Genomic_DNA"/>
</dbReference>
<comment type="cofactor">
    <cofactor evidence="1">
        <name>[4Fe-4S] cluster</name>
        <dbReference type="ChEBI" id="CHEBI:49883"/>
    </cofactor>
</comment>
<dbReference type="InterPro" id="IPR007197">
    <property type="entry name" value="rSAM"/>
</dbReference>
<feature type="domain" description="Radical SAM core" evidence="6">
    <location>
        <begin position="10"/>
        <end position="242"/>
    </location>
</feature>
<evidence type="ECO:0000313" key="8">
    <source>
        <dbReference type="Proteomes" id="UP000377798"/>
    </source>
</evidence>
<dbReference type="SFLD" id="SFLDG01095">
    <property type="entry name" value="Uncharacterised_Radical_SAM_Su"/>
    <property type="match status" value="1"/>
</dbReference>
<dbReference type="Proteomes" id="UP000377798">
    <property type="component" value="Unassembled WGS sequence"/>
</dbReference>
<dbReference type="SFLD" id="SFLDS00029">
    <property type="entry name" value="Radical_SAM"/>
    <property type="match status" value="1"/>
</dbReference>
<dbReference type="Pfam" id="PF04055">
    <property type="entry name" value="Radical_SAM"/>
    <property type="match status" value="1"/>
</dbReference>
<dbReference type="AlphaFoldDB" id="A0A8H2M5W6"/>
<keyword evidence="8" id="KW-1185">Reference proteome</keyword>
<protein>
    <submittedName>
        <fullName evidence="7">Coproporphyrinogen III oxidase</fullName>
    </submittedName>
</protein>
<evidence type="ECO:0000256" key="4">
    <source>
        <dbReference type="ARBA" id="ARBA00023004"/>
    </source>
</evidence>
<sequence>MLSYEGKVYRPPSEWRSLIVQATVGCSNNTCTFCGMYKEDQFHIKDEKILFKELEDEARAFNGYEKIFIADGDALCLSTDRLLRLMAKLRELFPFCQRIGAYATALDVNRKSHEDLKRLKEAGLGILYIGLETGSNELLKKIKKNMKAEDYLAASEKLHQVGIAQSVTLITGLAGAGQSIQYAQETARVVSQMNPDYVSYLTLMLDEGSELLEDYRQGRFQPAGPDEALEEIYVFLDHFTGKGPCIFRSNHASNYLSLAGTLPEDLDRLKGQILQTTRAGAYKDEAFRRL</sequence>
<evidence type="ECO:0000256" key="1">
    <source>
        <dbReference type="ARBA" id="ARBA00001966"/>
    </source>
</evidence>
<name>A0A8H2M5W6_9FIRM</name>
<accession>A0A8H2M5W6</accession>
<keyword evidence="3" id="KW-0479">Metal-binding</keyword>
<evidence type="ECO:0000256" key="2">
    <source>
        <dbReference type="ARBA" id="ARBA00022691"/>
    </source>
</evidence>
<dbReference type="InterPro" id="IPR051198">
    <property type="entry name" value="BchE-like"/>
</dbReference>
<dbReference type="SFLD" id="SFLDG01082">
    <property type="entry name" value="B12-binding_domain_containing"/>
    <property type="match status" value="1"/>
</dbReference>
<evidence type="ECO:0000313" key="7">
    <source>
        <dbReference type="EMBL" id="VFB16493.1"/>
    </source>
</evidence>
<keyword evidence="2" id="KW-0949">S-adenosyl-L-methionine</keyword>
<keyword evidence="4" id="KW-0408">Iron</keyword>
<dbReference type="SMART" id="SM00729">
    <property type="entry name" value="Elp3"/>
    <property type="match status" value="1"/>
</dbReference>
<gene>
    <name evidence="7" type="ORF">NCTC13150_01042</name>
</gene>
<evidence type="ECO:0000256" key="5">
    <source>
        <dbReference type="ARBA" id="ARBA00023014"/>
    </source>
</evidence>
<dbReference type="GO" id="GO:0003824">
    <property type="term" value="F:catalytic activity"/>
    <property type="evidence" value="ECO:0007669"/>
    <property type="project" value="InterPro"/>
</dbReference>
<dbReference type="PANTHER" id="PTHR43409:SF4">
    <property type="entry name" value="RADICAL SAM SUPERFAMILY PROTEIN"/>
    <property type="match status" value="1"/>
</dbReference>
<dbReference type="InterPro" id="IPR013785">
    <property type="entry name" value="Aldolase_TIM"/>
</dbReference>
<dbReference type="RefSeq" id="WP_131749103.1">
    <property type="nucleotide sequence ID" value="NZ_CAACYI010000001.1"/>
</dbReference>
<dbReference type="CDD" id="cd01335">
    <property type="entry name" value="Radical_SAM"/>
    <property type="match status" value="1"/>
</dbReference>
<dbReference type="PROSITE" id="PS51918">
    <property type="entry name" value="RADICAL_SAM"/>
    <property type="match status" value="1"/>
</dbReference>
<dbReference type="GO" id="GO:0046872">
    <property type="term" value="F:metal ion binding"/>
    <property type="evidence" value="ECO:0007669"/>
    <property type="project" value="UniProtKB-KW"/>
</dbReference>
<dbReference type="InterPro" id="IPR058240">
    <property type="entry name" value="rSAM_sf"/>
</dbReference>
<dbReference type="PANTHER" id="PTHR43409">
    <property type="entry name" value="ANAEROBIC MAGNESIUM-PROTOPORPHYRIN IX MONOMETHYL ESTER CYCLASE-RELATED"/>
    <property type="match status" value="1"/>
</dbReference>